<evidence type="ECO:0000256" key="1">
    <source>
        <dbReference type="SAM" id="Coils"/>
    </source>
</evidence>
<evidence type="ECO:0000259" key="4">
    <source>
        <dbReference type="PROSITE" id="PS50086"/>
    </source>
</evidence>
<evidence type="ECO:0000313" key="5">
    <source>
        <dbReference type="EMBL" id="CAI4016551.1"/>
    </source>
</evidence>
<dbReference type="EMBL" id="CAMXCT030006590">
    <property type="protein sequence ID" value="CAL4803863.1"/>
    <property type="molecule type" value="Genomic_DNA"/>
</dbReference>
<dbReference type="EMBL" id="CAMXCT010006590">
    <property type="protein sequence ID" value="CAI4016551.1"/>
    <property type="molecule type" value="Genomic_DNA"/>
</dbReference>
<evidence type="ECO:0000259" key="3">
    <source>
        <dbReference type="PROSITE" id="PS50004"/>
    </source>
</evidence>
<name>A0A9P1DUN5_9DINO</name>
<reference evidence="6" key="2">
    <citation type="submission" date="2024-04" db="EMBL/GenBank/DDBJ databases">
        <authorList>
            <person name="Chen Y."/>
            <person name="Shah S."/>
            <person name="Dougan E. K."/>
            <person name="Thang M."/>
            <person name="Chan C."/>
        </authorList>
    </citation>
    <scope>NUCLEOTIDE SEQUENCE [LARGE SCALE GENOMIC DNA]</scope>
</reference>
<evidence type="ECO:0000256" key="2">
    <source>
        <dbReference type="SAM" id="MobiDB-lite"/>
    </source>
</evidence>
<dbReference type="Proteomes" id="UP001152797">
    <property type="component" value="Unassembled WGS sequence"/>
</dbReference>
<dbReference type="InterPro" id="IPR000008">
    <property type="entry name" value="C2_dom"/>
</dbReference>
<dbReference type="Gene3D" id="1.10.472.80">
    <property type="entry name" value="Ypt/Rab-GAP domain of gyp1p, domain 3"/>
    <property type="match status" value="1"/>
</dbReference>
<dbReference type="InterPro" id="IPR035892">
    <property type="entry name" value="C2_domain_sf"/>
</dbReference>
<feature type="coiled-coil region" evidence="1">
    <location>
        <begin position="3155"/>
        <end position="3182"/>
    </location>
</feature>
<gene>
    <name evidence="5" type="ORF">C1SCF055_LOCUS41280</name>
</gene>
<feature type="domain" description="Rab-GAP TBC" evidence="4">
    <location>
        <begin position="1688"/>
        <end position="1973"/>
    </location>
</feature>
<organism evidence="5">
    <name type="scientific">Cladocopium goreaui</name>
    <dbReference type="NCBI Taxonomy" id="2562237"/>
    <lineage>
        <taxon>Eukaryota</taxon>
        <taxon>Sar</taxon>
        <taxon>Alveolata</taxon>
        <taxon>Dinophyceae</taxon>
        <taxon>Suessiales</taxon>
        <taxon>Symbiodiniaceae</taxon>
        <taxon>Cladocopium</taxon>
    </lineage>
</organism>
<proteinExistence type="predicted"/>
<protein>
    <submittedName>
        <fullName evidence="7">Delta(5) fatty acid desaturase B</fullName>
    </submittedName>
</protein>
<dbReference type="Gene3D" id="2.60.40.150">
    <property type="entry name" value="C2 domain"/>
    <property type="match status" value="1"/>
</dbReference>
<sequence length="3372" mass="380213">MIRTGYGPVGLRHPRVAETIKPAGSNEKKEVKIFRKWLEKNRKEIKAEQYRSIVKQTMLLAAAQMEVNDIAFGAPSVCIDEKSGLYRSPEEMAVRDKLAKDKIKSLKDGTAAIPGGRVRGPGSLKKTGKSQTRHLLVKTSKYPWAWYKYRYWVIQSGIMKVYRTAGPEYAGEAHRLYDIREATCKFETRDMVGIHEPFLGQYQARVRLLLKERSWGPVFLYSKDVSEAKSWERAIRMCKYLLNAADREAMAFVIGRVAGSIMAKGWNAAFRYYKELEDTRRLIRGLAMRLMKLDLSRAWNKARLVYLQKSQQEKLRKEQQDWAARFLRDKMDRINNQTARSPAMIRMAAINKVQLLFRHFRQDHIFDRSYALGTNVNTRVQQMMKGVSMMASFTSLTIKDVLQLTLKGEGLSQFYENMDAYTDSKASQYSEVKVTLQPLQFSISENFTMLSFSEKDSGSILHNAGWEHFVNLNQISSVILHTERALEKTNKGDRLPPSSCGGVWFTINGPRVGWGCGLRMVTDQETQKPIQEVVGSPDGIYLGQALAKGSALQWLRMEIGIRGAEVPDLRSQLPEEGQAEVFGEDSEVRSDFQTFLILTVLGKRFRSTPSTGKSPNYQGPYMGKFVAEIPLPVGENGIAALDLSEIGIDVIEQDPLDFEKNRTIWATKMPLWKLLGSEEEVAAVSAPPPSSNAFTTMGLEVQTLTQLGLVEEAAENVHSLRASLNAGARKTNKRVHLMHPAVDSSDTLPVKAFIDLEVSAKVAASSLLPRTCISPEVQGRGSTVNLFTSHRAAWLDSAGIMRHVSVPSMVELKVRELLFPSDDPSEETRLYRYFVEATCCGVRRSTVALCRPKKTWSYLVPCDPSQIDFKASNIFLPLPPGSWSDLHAPMVEVKIYKTMVYETPTLNYQELLAHNGKTSPVAPEPEMVYHAELSLDSMTLDFSRKQAQVPFAKAKATATSYNVAKDELSPVESPAILVLDIALRDRDFARLQTAQDPRAGVVCVGDKAMIQVEEPISYPLNEVEYRRRGFPGEFQVSRRRGELWSAPLRDPCASNEYKASGLGELIPPVPFKQRFLSNSHDDLAPHKYVLQHSEAEHVALVKPGTYWRIMDSLVVDKSQELQKRMMNTEREEKKHLPQVVEKLSHLTRNVPVTVLAVYPDQTCDVELASNFIAQWENQPHKPYAFQGSVIIGEHLDISEMAIRSAPIGAGDVGERKRRRIMLKGIQLSSLLSVQPASFNVYDAALTTTDEIVRIEPRRIGNDYNPRLIDGTVDDMSILGGHRGSYRIAAGPLPADANPTDCQYEWSLHLNAANEPDMYHFVTMLRQAARMNIYEQVKKLKEFKQKSVYAHNHRPYLDSQMYSSQSGHLEVILVEARHLRPARVQQEQDLQTALQKSLQLDLQVEASFRLKNIDADGKAKDLIYKGSKIQRCPTLVGSNPNWGEQEQLKNSGGWVFKSPLLEKATMQNLYLEIELSSRKYEKLGMVRMAVFGASFQDEFLGGAPTIDMSDPKKLFNNLWLPLATSDAEAKLTPKAYGELHILTVWKPSVETVALRRLPKTVRGWQNYELKQAMKGGTAMHDPVYDLQTFKRGYDPNLYEYKNDMPEVITDAKLGHLQKMLESIPYLDCCERQQRVAWRDFRLDLESRSSVDTENRPQRANLSRLRNAWVRAETPNTRMMWELDELMRRGVPAQQRAEIWFEISGAQELQQRYQEMYAETKDPEELFRRLVEDGRPYRNDAMWQLHEDLVAAAAWERPTHHSAMARHFQRLKSAEDVCVALIAFSKEYEDSQPPKGVANYQDLDDVDRETGLRITAPMAYCESLLVLAFHLIVAQTPSNTDEEGGVQEVWSTAAGQHPMKGEKEAEIRAFWLLFQLTGGLGRQSFRDYYGIPRKNMVATGLDGQMVSAVDRKGAMDDVHRLTFILARFEPDLFVHMNATGFQLPSLFYTTFMRLFAFTLPVTTLFRFWDLLLADANRPDLAEGKPARHALIDLAFGGVVACKETIMKCQSAMEIQNCLVNFFESLYDPSNLVELVAATEYQLWDDAKSKMAGKVGLGALHTMDYENSVKNWEHYFFHHRQQNAVLRDLTQNNNSLGSVANATIASNQSAMTNSVPTAGDVRVTTRSVTKVINNFMMQFQSEKLNPTNKMGIIRQMPAEILRMSPAEVDDSLVGTVHTWFAVLGERFKTPLPPAVLRSVGVPACKGAMAEPNLDSASWDQQVRKAAGEAWGPYAAKIFAMFSIPLEKRISLHEFFLGLIVCSKGTVSEKAMALFHLFSYAGPEPNLQHMNPISHATHIIIERNEGKNVQEENQFAKAPRDDEIKTMALHLQVYVYAMGASQLHETVLGEVFVPSLVPFVTMSLVGDNPRTFTVWGPEKQLPPGFSRETDAALVTEHGVRPYLGDMVLDIKWMPESPSRPEVGQLGINLQSLTLNLDAPETKNPRVAIYTYTESGEKVQLKRWDPRSTMRKVSNTLAMAPKVGKYVDWERTMRRDKVTGQLFKKFTAGDHGWNKEEKAWKWSNLHGAQYSIERTPFRKACCERKQVLESGGAGNVVKPNLITLPACRVITAGILSRSLHPVTHRQAVLMADQIFNRCGAVPGILDAIIVQGDAGEASESLAKAKEEFAELGRSWQDVKKYMIVAHELQVMMGSYGLNLFTPDAVRESGRPLSLGMLEIKDPYPGQTKTLWLRYCRAGDGQRFNSRILADGDGSLRGGAVKLDFDVEAEPDAANAQLQLSKQEFVNCFCSSPLLSETLRQFSTTDNSTKNVPEGIAINLDVTISDPTKEEADADLMDTLNVRQAVLLEIWDADMADDFLGECLLPPLGSLSASSKRYVLPVLPAPPEKGSTRYHSKKFAKVNCEGFLHVEASWTFPSEEVPPLPDAADMERRVKREEILHTGKLRLKIVKAEGLKGASRSFRREGSNPYVCMYVRNEALVEKDKIPPGFDQYGWHQTALGRHECYWTTSKKSATRNPEWNEEKEFMLRTGAFERRTKQAYHLELTSRQATRNRDDYYASVLGNKEELRMYFGSKDVTGPGTQHSVQIYMGDNMHQFKDKLAAACKAEAAVETNRKRKLQLEAAAKDVGHRHSVMVFVPSVKLRELAQQGKVGVNSYEYKRLYRIEEQDPSSWQPLDSICTFMHYSNIYSFGRSVAQRLRVVDSTEQYKLKNNRLRQFEREQKKLNERLVELNTPSKCFGYAKFQHPSDASSAEWRPAIIDRSEQVGTSKRSYKVSYVFSKQIANPAMSDDGLTPGPMYQEELDEDSILPVVSDPKIKDSIRGEHKEFLARAKILKDQGISESEIVRQLNAELKKTWEKARDSEDGDGAALPTQPPTITLADVQEAIRSKDDDATLGTFPAGSTLATLSPTMSPASTR</sequence>
<dbReference type="OrthoDB" id="412233at2759"/>
<dbReference type="PROSITE" id="PS50004">
    <property type="entry name" value="C2"/>
    <property type="match status" value="1"/>
</dbReference>
<evidence type="ECO:0000313" key="6">
    <source>
        <dbReference type="EMBL" id="CAL1169926.1"/>
    </source>
</evidence>
<dbReference type="PROSITE" id="PS50086">
    <property type="entry name" value="TBC_RABGAP"/>
    <property type="match status" value="1"/>
</dbReference>
<evidence type="ECO:0000313" key="7">
    <source>
        <dbReference type="EMBL" id="CAL4803863.1"/>
    </source>
</evidence>
<dbReference type="SUPFAM" id="SSF47923">
    <property type="entry name" value="Ypt/Rab-GAP domain of gyp1p"/>
    <property type="match status" value="1"/>
</dbReference>
<accession>A0A9P1DUN5</accession>
<feature type="domain" description="C2" evidence="3">
    <location>
        <begin position="2880"/>
        <end position="3033"/>
    </location>
</feature>
<dbReference type="SMART" id="SM00164">
    <property type="entry name" value="TBC"/>
    <property type="match status" value="1"/>
</dbReference>
<evidence type="ECO:0000313" key="8">
    <source>
        <dbReference type="Proteomes" id="UP001152797"/>
    </source>
</evidence>
<reference evidence="5" key="1">
    <citation type="submission" date="2022-10" db="EMBL/GenBank/DDBJ databases">
        <authorList>
            <person name="Chen Y."/>
            <person name="Dougan E. K."/>
            <person name="Chan C."/>
            <person name="Rhodes N."/>
            <person name="Thang M."/>
        </authorList>
    </citation>
    <scope>NUCLEOTIDE SEQUENCE</scope>
</reference>
<dbReference type="InterPro" id="IPR035969">
    <property type="entry name" value="Rab-GAP_TBC_sf"/>
</dbReference>
<dbReference type="InterPro" id="IPR000195">
    <property type="entry name" value="Rab-GAP-TBC_dom"/>
</dbReference>
<feature type="region of interest" description="Disordered" evidence="2">
    <location>
        <begin position="3311"/>
        <end position="3372"/>
    </location>
</feature>
<dbReference type="SMART" id="SM00239">
    <property type="entry name" value="C2"/>
    <property type="match status" value="1"/>
</dbReference>
<comment type="caution">
    <text evidence="5">The sequence shown here is derived from an EMBL/GenBank/DDBJ whole genome shotgun (WGS) entry which is preliminary data.</text>
</comment>
<keyword evidence="8" id="KW-1185">Reference proteome</keyword>
<dbReference type="SUPFAM" id="SSF49562">
    <property type="entry name" value="C2 domain (Calcium/lipid-binding domain, CaLB)"/>
    <property type="match status" value="1"/>
</dbReference>
<dbReference type="Pfam" id="PF00168">
    <property type="entry name" value="C2"/>
    <property type="match status" value="1"/>
</dbReference>
<dbReference type="CDD" id="cd00030">
    <property type="entry name" value="C2"/>
    <property type="match status" value="1"/>
</dbReference>
<dbReference type="EMBL" id="CAMXCT020006590">
    <property type="protein sequence ID" value="CAL1169926.1"/>
    <property type="molecule type" value="Genomic_DNA"/>
</dbReference>
<keyword evidence="1" id="KW-0175">Coiled coil</keyword>
<feature type="compositionally biased region" description="Polar residues" evidence="2">
    <location>
        <begin position="3358"/>
        <end position="3372"/>
    </location>
</feature>